<keyword evidence="1" id="KW-0812">Transmembrane</keyword>
<proteinExistence type="predicted"/>
<gene>
    <name evidence="2" type="ORF">SAMN05421874_105304</name>
</gene>
<dbReference type="OrthoDB" id="3218417at2"/>
<reference evidence="2 3" key="1">
    <citation type="submission" date="2016-10" db="EMBL/GenBank/DDBJ databases">
        <authorList>
            <person name="de Groot N.N."/>
        </authorList>
    </citation>
    <scope>NUCLEOTIDE SEQUENCE [LARGE SCALE GENOMIC DNA]</scope>
    <source>
        <strain evidence="2 3">CGMCC 4.5681</strain>
    </source>
</reference>
<evidence type="ECO:0000313" key="2">
    <source>
        <dbReference type="EMBL" id="SDK14907.1"/>
    </source>
</evidence>
<dbReference type="STRING" id="683260.SAMN05421874_105304"/>
<keyword evidence="1" id="KW-1133">Transmembrane helix</keyword>
<dbReference type="RefSeq" id="WP_090762814.1">
    <property type="nucleotide sequence ID" value="NZ_FNFB01000005.1"/>
</dbReference>
<dbReference type="Proteomes" id="UP000198683">
    <property type="component" value="Unassembled WGS sequence"/>
</dbReference>
<name>A0A1G8ZIM6_9ACTN</name>
<dbReference type="AlphaFoldDB" id="A0A1G8ZIM6"/>
<feature type="transmembrane region" description="Helical" evidence="1">
    <location>
        <begin position="83"/>
        <end position="103"/>
    </location>
</feature>
<keyword evidence="3" id="KW-1185">Reference proteome</keyword>
<accession>A0A1G8ZIM6</accession>
<dbReference type="InterPro" id="IPR022062">
    <property type="entry name" value="DUF3618"/>
</dbReference>
<protein>
    <submittedName>
        <fullName evidence="2">LPXTG-motif cell wall anchor domain-containing protein</fullName>
    </submittedName>
</protein>
<dbReference type="NCBIfam" id="TIGR01167">
    <property type="entry name" value="LPXTG_anchor"/>
    <property type="match status" value="1"/>
</dbReference>
<evidence type="ECO:0000313" key="3">
    <source>
        <dbReference type="Proteomes" id="UP000198683"/>
    </source>
</evidence>
<sequence length="110" mass="12182">MAETDPDELERQIARTRAELARTVDAIADRVSPKRVKERTVADLKERAGHFVASVGDVLGITPQPVEYGDDAERVWDDQRAELGPVLIGVGAVLVVGAAVVLWRRRRRRA</sequence>
<evidence type="ECO:0000256" key="1">
    <source>
        <dbReference type="SAM" id="Phobius"/>
    </source>
</evidence>
<keyword evidence="1" id="KW-0472">Membrane</keyword>
<dbReference type="EMBL" id="FNFB01000005">
    <property type="protein sequence ID" value="SDK14907.1"/>
    <property type="molecule type" value="Genomic_DNA"/>
</dbReference>
<organism evidence="2 3">
    <name type="scientific">Nonomuraea maritima</name>
    <dbReference type="NCBI Taxonomy" id="683260"/>
    <lineage>
        <taxon>Bacteria</taxon>
        <taxon>Bacillati</taxon>
        <taxon>Actinomycetota</taxon>
        <taxon>Actinomycetes</taxon>
        <taxon>Streptosporangiales</taxon>
        <taxon>Streptosporangiaceae</taxon>
        <taxon>Nonomuraea</taxon>
    </lineage>
</organism>
<dbReference type="Pfam" id="PF12277">
    <property type="entry name" value="DUF3618"/>
    <property type="match status" value="1"/>
</dbReference>